<keyword evidence="7 14" id="KW-0479">Metal-binding</keyword>
<evidence type="ECO:0000256" key="3">
    <source>
        <dbReference type="ARBA" id="ARBA00005179"/>
    </source>
</evidence>
<comment type="cofactor">
    <cofactor evidence="1 14">
        <name>heme</name>
        <dbReference type="ChEBI" id="CHEBI:30413"/>
    </cofactor>
</comment>
<dbReference type="Proteomes" id="UP001221142">
    <property type="component" value="Unassembled WGS sequence"/>
</dbReference>
<dbReference type="GO" id="GO:0004497">
    <property type="term" value="F:monooxygenase activity"/>
    <property type="evidence" value="ECO:0007669"/>
    <property type="project" value="UniProtKB-KW"/>
</dbReference>
<dbReference type="GO" id="GO:0016705">
    <property type="term" value="F:oxidoreductase activity, acting on paired donors, with incorporation or reduction of molecular oxygen"/>
    <property type="evidence" value="ECO:0007669"/>
    <property type="project" value="InterPro"/>
</dbReference>
<dbReference type="PANTHER" id="PTHR46300">
    <property type="entry name" value="P450, PUTATIVE (EUROFUNG)-RELATED-RELATED"/>
    <property type="match status" value="1"/>
</dbReference>
<keyword evidence="12" id="KW-0472">Membrane</keyword>
<keyword evidence="6" id="KW-0812">Transmembrane</keyword>
<keyword evidence="17" id="KW-1185">Reference proteome</keyword>
<evidence type="ECO:0000256" key="5">
    <source>
        <dbReference type="ARBA" id="ARBA00022617"/>
    </source>
</evidence>
<dbReference type="PANTHER" id="PTHR46300:SF2">
    <property type="entry name" value="CYTOCHROME P450 MONOOXYGENASE ALNH-RELATED"/>
    <property type="match status" value="1"/>
</dbReference>
<gene>
    <name evidence="16" type="ORF">FB45DRAFT_1029012</name>
</gene>
<evidence type="ECO:0000256" key="13">
    <source>
        <dbReference type="ARBA" id="ARBA00023180"/>
    </source>
</evidence>
<dbReference type="InterPro" id="IPR050364">
    <property type="entry name" value="Cytochrome_P450_fung"/>
</dbReference>
<protein>
    <submittedName>
        <fullName evidence="16">Cytochrome P450</fullName>
    </submittedName>
</protein>
<keyword evidence="5 14" id="KW-0349">Heme</keyword>
<feature type="binding site" description="axial binding residue" evidence="14">
    <location>
        <position position="455"/>
    </location>
    <ligand>
        <name>heme</name>
        <dbReference type="ChEBI" id="CHEBI:30413"/>
    </ligand>
    <ligandPart>
        <name>Fe</name>
        <dbReference type="ChEBI" id="CHEBI:18248"/>
    </ligandPart>
</feature>
<keyword evidence="10 14" id="KW-0408">Iron</keyword>
<dbReference type="InterPro" id="IPR001128">
    <property type="entry name" value="Cyt_P450"/>
</dbReference>
<comment type="pathway">
    <text evidence="3">Secondary metabolite biosynthesis.</text>
</comment>
<dbReference type="PRINTS" id="PR00463">
    <property type="entry name" value="EP450I"/>
</dbReference>
<comment type="similarity">
    <text evidence="4 15">Belongs to the cytochrome P450 family.</text>
</comment>
<dbReference type="GO" id="GO:0020037">
    <property type="term" value="F:heme binding"/>
    <property type="evidence" value="ECO:0007669"/>
    <property type="project" value="InterPro"/>
</dbReference>
<accession>A0AAD7BS22</accession>
<name>A0AAD7BS22_9AGAR</name>
<keyword evidence="11 15" id="KW-0503">Monooxygenase</keyword>
<organism evidence="16 17">
    <name type="scientific">Roridomyces roridus</name>
    <dbReference type="NCBI Taxonomy" id="1738132"/>
    <lineage>
        <taxon>Eukaryota</taxon>
        <taxon>Fungi</taxon>
        <taxon>Dikarya</taxon>
        <taxon>Basidiomycota</taxon>
        <taxon>Agaricomycotina</taxon>
        <taxon>Agaricomycetes</taxon>
        <taxon>Agaricomycetidae</taxon>
        <taxon>Agaricales</taxon>
        <taxon>Marasmiineae</taxon>
        <taxon>Mycenaceae</taxon>
        <taxon>Roridomyces</taxon>
    </lineage>
</organism>
<dbReference type="GO" id="GO:0016020">
    <property type="term" value="C:membrane"/>
    <property type="evidence" value="ECO:0007669"/>
    <property type="project" value="UniProtKB-SubCell"/>
</dbReference>
<evidence type="ECO:0000256" key="7">
    <source>
        <dbReference type="ARBA" id="ARBA00022723"/>
    </source>
</evidence>
<keyword evidence="8" id="KW-1133">Transmembrane helix</keyword>
<evidence type="ECO:0000256" key="6">
    <source>
        <dbReference type="ARBA" id="ARBA00022692"/>
    </source>
</evidence>
<dbReference type="Gene3D" id="1.10.630.10">
    <property type="entry name" value="Cytochrome P450"/>
    <property type="match status" value="1"/>
</dbReference>
<evidence type="ECO:0000256" key="2">
    <source>
        <dbReference type="ARBA" id="ARBA00004167"/>
    </source>
</evidence>
<dbReference type="AlphaFoldDB" id="A0AAD7BS22"/>
<dbReference type="GO" id="GO:0005506">
    <property type="term" value="F:iron ion binding"/>
    <property type="evidence" value="ECO:0007669"/>
    <property type="project" value="InterPro"/>
</dbReference>
<evidence type="ECO:0000256" key="10">
    <source>
        <dbReference type="ARBA" id="ARBA00023004"/>
    </source>
</evidence>
<dbReference type="PROSITE" id="PS00086">
    <property type="entry name" value="CYTOCHROME_P450"/>
    <property type="match status" value="1"/>
</dbReference>
<evidence type="ECO:0000313" key="16">
    <source>
        <dbReference type="EMBL" id="KAJ7628952.1"/>
    </source>
</evidence>
<dbReference type="Pfam" id="PF00067">
    <property type="entry name" value="p450"/>
    <property type="match status" value="1"/>
</dbReference>
<dbReference type="InterPro" id="IPR002401">
    <property type="entry name" value="Cyt_P450_E_grp-I"/>
</dbReference>
<sequence length="548" mass="61157">MEAPSLQNIALAGIVLILGTFFVKRRTGPPLPPGPRGLPLLGNILQIPKTASRFELPSTIPSQLTVKKKTQHLSTYFRQLCEEYGGFVSLNLVGFPIVLIGNMKLAKEILEKRSAHFSARPLVPYSLHYDPAQMYWIAVSGQTHFIARKLSAGIMSGVRAGDTELLQQFEALISVKRLLENRGDHWFHEMERTAASMVLTATFGQHCPTGDEPELKEVVACVKELGALVAPGASIINAFPFLNILPGPMPWRTRAAAFRKREDALYDKLVTEAVSGKASGMNTWAAIFTSEDKPEGDQRRLLNIFASAAIETTSSTMQTFVLACVLSSSSLSSASWVARAQKELDTVVGADRLPTFKDRPFLPFIEAVMRETLRWRPSVRFVLPHNSTADEIVEYNGKEYFIQKGTVVFAVTWAIEHAQDLENRDTFNPERFLDADGQLKAGYETAAFGFGRRACPGMPFAERSLWITIALILWSFNVRKSLKPDPKTGLPFSYSAQDEAFHGDLSNGPIEFPAIFEPRSEHHAEVVRQEWENCEKDLNVLLPQHKRR</sequence>
<evidence type="ECO:0000313" key="17">
    <source>
        <dbReference type="Proteomes" id="UP001221142"/>
    </source>
</evidence>
<comment type="caution">
    <text evidence="16">The sequence shown here is derived from an EMBL/GenBank/DDBJ whole genome shotgun (WGS) entry which is preliminary data.</text>
</comment>
<evidence type="ECO:0000256" key="15">
    <source>
        <dbReference type="RuleBase" id="RU000461"/>
    </source>
</evidence>
<evidence type="ECO:0000256" key="4">
    <source>
        <dbReference type="ARBA" id="ARBA00010617"/>
    </source>
</evidence>
<proteinExistence type="inferred from homology"/>
<dbReference type="PRINTS" id="PR00385">
    <property type="entry name" value="P450"/>
</dbReference>
<reference evidence="16" key="1">
    <citation type="submission" date="2023-03" db="EMBL/GenBank/DDBJ databases">
        <title>Massive genome expansion in bonnet fungi (Mycena s.s.) driven by repeated elements and novel gene families across ecological guilds.</title>
        <authorList>
            <consortium name="Lawrence Berkeley National Laboratory"/>
            <person name="Harder C.B."/>
            <person name="Miyauchi S."/>
            <person name="Viragh M."/>
            <person name="Kuo A."/>
            <person name="Thoen E."/>
            <person name="Andreopoulos B."/>
            <person name="Lu D."/>
            <person name="Skrede I."/>
            <person name="Drula E."/>
            <person name="Henrissat B."/>
            <person name="Morin E."/>
            <person name="Kohler A."/>
            <person name="Barry K."/>
            <person name="LaButti K."/>
            <person name="Morin E."/>
            <person name="Salamov A."/>
            <person name="Lipzen A."/>
            <person name="Mereny Z."/>
            <person name="Hegedus B."/>
            <person name="Baldrian P."/>
            <person name="Stursova M."/>
            <person name="Weitz H."/>
            <person name="Taylor A."/>
            <person name="Grigoriev I.V."/>
            <person name="Nagy L.G."/>
            <person name="Martin F."/>
            <person name="Kauserud H."/>
        </authorList>
    </citation>
    <scope>NUCLEOTIDE SEQUENCE</scope>
    <source>
        <strain evidence="16">9284</strain>
    </source>
</reference>
<dbReference type="InterPro" id="IPR036396">
    <property type="entry name" value="Cyt_P450_sf"/>
</dbReference>
<evidence type="ECO:0000256" key="9">
    <source>
        <dbReference type="ARBA" id="ARBA00023002"/>
    </source>
</evidence>
<evidence type="ECO:0000256" key="1">
    <source>
        <dbReference type="ARBA" id="ARBA00001971"/>
    </source>
</evidence>
<evidence type="ECO:0000256" key="14">
    <source>
        <dbReference type="PIRSR" id="PIRSR602401-1"/>
    </source>
</evidence>
<evidence type="ECO:0000256" key="8">
    <source>
        <dbReference type="ARBA" id="ARBA00022989"/>
    </source>
</evidence>
<keyword evidence="9 15" id="KW-0560">Oxidoreductase</keyword>
<evidence type="ECO:0000256" key="12">
    <source>
        <dbReference type="ARBA" id="ARBA00023136"/>
    </source>
</evidence>
<comment type="subcellular location">
    <subcellularLocation>
        <location evidence="2">Membrane</location>
        <topology evidence="2">Single-pass membrane protein</topology>
    </subcellularLocation>
</comment>
<dbReference type="EMBL" id="JARKIF010000010">
    <property type="protein sequence ID" value="KAJ7628952.1"/>
    <property type="molecule type" value="Genomic_DNA"/>
</dbReference>
<dbReference type="SUPFAM" id="SSF48264">
    <property type="entry name" value="Cytochrome P450"/>
    <property type="match status" value="1"/>
</dbReference>
<dbReference type="InterPro" id="IPR017972">
    <property type="entry name" value="Cyt_P450_CS"/>
</dbReference>
<keyword evidence="13" id="KW-0325">Glycoprotein</keyword>
<evidence type="ECO:0000256" key="11">
    <source>
        <dbReference type="ARBA" id="ARBA00023033"/>
    </source>
</evidence>